<reference evidence="4 5" key="1">
    <citation type="journal article" date="2006" name="Nature">
        <title>Insights from the genome of the biotrophic fungal plant pathogen Ustilago maydis.</title>
        <authorList>
            <person name="Kamper J."/>
            <person name="Kahmann R."/>
            <person name="Bolker M."/>
            <person name="Ma L.J."/>
            <person name="Brefort T."/>
            <person name="Saville B.J."/>
            <person name="Banuett F."/>
            <person name="Kronstad J.W."/>
            <person name="Gold S.E."/>
            <person name="Muller O."/>
            <person name="Perlin M.H."/>
            <person name="Wosten H.A."/>
            <person name="de Vries R."/>
            <person name="Ruiz-Herrera J."/>
            <person name="Reynaga-Pena C.G."/>
            <person name="Snetselaar K."/>
            <person name="McCann M."/>
            <person name="Perez-Martin J."/>
            <person name="Feldbrugge M."/>
            <person name="Basse C.W."/>
            <person name="Steinberg G."/>
            <person name="Ibeas J.I."/>
            <person name="Holloman W."/>
            <person name="Guzman P."/>
            <person name="Farman M."/>
            <person name="Stajich J.E."/>
            <person name="Sentandreu R."/>
            <person name="Gonzalez-Prieto J.M."/>
            <person name="Kennell J.C."/>
            <person name="Molina L."/>
            <person name="Schirawski J."/>
            <person name="Mendoza-Mendoza A."/>
            <person name="Greilinger D."/>
            <person name="Munch K."/>
            <person name="Rossel N."/>
            <person name="Scherer M."/>
            <person name="Vranes M."/>
            <person name="Ladendorf O."/>
            <person name="Vincon V."/>
            <person name="Fuchs U."/>
            <person name="Sandrock B."/>
            <person name="Meng S."/>
            <person name="Ho E.C."/>
            <person name="Cahill M.J."/>
            <person name="Boyce K.J."/>
            <person name="Klose J."/>
            <person name="Klosterman S.J."/>
            <person name="Deelstra H.J."/>
            <person name="Ortiz-Castellanos L."/>
            <person name="Li W."/>
            <person name="Sanchez-Alonso P."/>
            <person name="Schreier P.H."/>
            <person name="Hauser-Hahn I."/>
            <person name="Vaupel M."/>
            <person name="Koopmann E."/>
            <person name="Friedrich G."/>
            <person name="Voss H."/>
            <person name="Schluter T."/>
            <person name="Margolis J."/>
            <person name="Platt D."/>
            <person name="Swimmer C."/>
            <person name="Gnirke A."/>
            <person name="Chen F."/>
            <person name="Vysotskaia V."/>
            <person name="Mannhaupt G."/>
            <person name="Guldener U."/>
            <person name="Munsterkotter M."/>
            <person name="Haase D."/>
            <person name="Oesterheld M."/>
            <person name="Mewes H.W."/>
            <person name="Mauceli E.W."/>
            <person name="DeCaprio D."/>
            <person name="Wade C.M."/>
            <person name="Butler J."/>
            <person name="Young S."/>
            <person name="Jaffe D.B."/>
            <person name="Calvo S."/>
            <person name="Nusbaum C."/>
            <person name="Galagan J."/>
            <person name="Birren B.W."/>
        </authorList>
    </citation>
    <scope>NUCLEOTIDE SEQUENCE [LARGE SCALE GENOMIC DNA]</scope>
    <source>
        <strain evidence="5">DSM 14603 / FGSC 9021 / UM521</strain>
    </source>
</reference>
<dbReference type="InterPro" id="IPR050987">
    <property type="entry name" value="AtrR-like"/>
</dbReference>
<feature type="region of interest" description="Disordered" evidence="2">
    <location>
        <begin position="129"/>
        <end position="149"/>
    </location>
</feature>
<proteinExistence type="predicted"/>
<dbReference type="PANTHER" id="PTHR46910">
    <property type="entry name" value="TRANSCRIPTION FACTOR PDR1"/>
    <property type="match status" value="1"/>
</dbReference>
<dbReference type="EMBL" id="CM003142">
    <property type="protein sequence ID" value="KIS70281.1"/>
    <property type="molecule type" value="Genomic_DNA"/>
</dbReference>
<dbReference type="VEuPathDB" id="FungiDB:UMAG_01456"/>
<dbReference type="STRING" id="237631.A0A0D1E382"/>
<dbReference type="KEGG" id="uma:UMAG_01456"/>
<dbReference type="PROSITE" id="PS50048">
    <property type="entry name" value="ZN2_CY6_FUNGAL_2"/>
    <property type="match status" value="1"/>
</dbReference>
<dbReference type="InterPro" id="IPR036864">
    <property type="entry name" value="Zn2-C6_fun-type_DNA-bd_sf"/>
</dbReference>
<dbReference type="PANTHER" id="PTHR46910:SF1">
    <property type="entry name" value="MISCELLANEOUS ZN(II)2CYS6 TRANSCRIPTION FACTOR (EUROFUNG)-RELATED"/>
    <property type="match status" value="1"/>
</dbReference>
<dbReference type="SMART" id="SM00066">
    <property type="entry name" value="GAL4"/>
    <property type="match status" value="1"/>
</dbReference>
<dbReference type="GO" id="GO:0005634">
    <property type="term" value="C:nucleus"/>
    <property type="evidence" value="ECO:0000318"/>
    <property type="project" value="GO_Central"/>
</dbReference>
<dbReference type="PROSITE" id="PS00463">
    <property type="entry name" value="ZN2_CY6_FUNGAL_1"/>
    <property type="match status" value="1"/>
</dbReference>
<dbReference type="SUPFAM" id="SSF57701">
    <property type="entry name" value="Zn2/Cys6 DNA-binding domain"/>
    <property type="match status" value="1"/>
</dbReference>
<evidence type="ECO:0000313" key="5">
    <source>
        <dbReference type="Proteomes" id="UP000000561"/>
    </source>
</evidence>
<keyword evidence="5" id="KW-1185">Reference proteome</keyword>
<name>A0A0D1E382_MYCMD</name>
<dbReference type="InParanoid" id="A0A0D1E382"/>
<gene>
    <name evidence="4" type="ORF">UMAG_01456</name>
</gene>
<dbReference type="GO" id="GO:0045944">
    <property type="term" value="P:positive regulation of transcription by RNA polymerase II"/>
    <property type="evidence" value="ECO:0000318"/>
    <property type="project" value="GO_Central"/>
</dbReference>
<feature type="region of interest" description="Disordered" evidence="2">
    <location>
        <begin position="697"/>
        <end position="737"/>
    </location>
</feature>
<feature type="domain" description="Zn(2)-C6 fungal-type" evidence="3">
    <location>
        <begin position="52"/>
        <end position="81"/>
    </location>
</feature>
<dbReference type="CDD" id="cd12148">
    <property type="entry name" value="fungal_TF_MHR"/>
    <property type="match status" value="1"/>
</dbReference>
<dbReference type="Pfam" id="PF00172">
    <property type="entry name" value="Zn_clus"/>
    <property type="match status" value="1"/>
</dbReference>
<sequence>MCFSMLPPNTPSADSEGSSVSFPMTSLPPQQLTPLPGTTSPEGSIRKRVVRACEVCRRKKVKCNGQKPCSQCIAFAEECNYVDVRDRSAYSRRYVESLEARMAELERQVAILIERGPCDSSCHARRITDSHRRASDPGTTTTFSSQRQVQGQLGSTCSDTLLGQERVQALFDLESSIDLVPLSAASLIEEANAALGIQDSYMFSFSNSSQNLQAQISSPETVQCPPHIKHESDMLPVSPQLPSKDTFWALLNSYSQRTFHFFSVCPPQVAQSIWTKVTSPRPQTVTHSASELALLFAIMACGAHAVAGSSILQATNTGHHTTSATHTKHFLKNEFEKHAGMWTQMMGEAAQLDYAERLRQSRANSLLSFCAAGRGDLRSATDHIEKAKVLLEPAVGQSFVHNMDHSRLVMSIGMLDHIIRSALGRLPSKQQSGCNRQPNVRASWHDSSTLCLLSALQNLSELCSESGSVGRTLEVLLSVKSDAACIQQLRTRARDQDRVLLDWYNTLPVGFRSSPTTATDPSSTMTACITSVILQFERLRLQLALQHLNRRTGRGNGTGHAERLDLDRCLNVARGVIRTFPAIQKYLVPSPWLTLYAKSVGMSAAFLALTAATKHHGEAPGLVVEIETALVALEQLEQVMQGITCTRLKLTCLVSAIKARSQDPSTLMDQSIAEGFGNHHREEGGARGVGRIHKKLRSATMPQNSPMPVVSPISRPETAPPLPREHPLEPHPSLSLTAMQLGPQPVGASLQWSAQPNPETASSTVSWNHLYPAPIAEPSGATQLAQAHQPGAIISSQSHALSLDLNQQELAGLLQDFILPDQHVRRQGE</sequence>
<dbReference type="Proteomes" id="UP000000561">
    <property type="component" value="Chromosome 3"/>
</dbReference>
<dbReference type="GeneID" id="23562471"/>
<dbReference type="GO" id="GO:0000981">
    <property type="term" value="F:DNA-binding transcription factor activity, RNA polymerase II-specific"/>
    <property type="evidence" value="ECO:0000318"/>
    <property type="project" value="GO_Central"/>
</dbReference>
<protein>
    <recommendedName>
        <fullName evidence="3">Zn(2)-C6 fungal-type domain-containing protein</fullName>
    </recommendedName>
</protein>
<dbReference type="AlphaFoldDB" id="A0A0D1E382"/>
<dbReference type="Gene3D" id="4.10.240.10">
    <property type="entry name" value="Zn(2)-C6 fungal-type DNA-binding domain"/>
    <property type="match status" value="1"/>
</dbReference>
<keyword evidence="1" id="KW-0539">Nucleus</keyword>
<organism evidence="4 5">
    <name type="scientific">Mycosarcoma maydis</name>
    <name type="common">Corn smut fungus</name>
    <name type="synonym">Ustilago maydis</name>
    <dbReference type="NCBI Taxonomy" id="5270"/>
    <lineage>
        <taxon>Eukaryota</taxon>
        <taxon>Fungi</taxon>
        <taxon>Dikarya</taxon>
        <taxon>Basidiomycota</taxon>
        <taxon>Ustilaginomycotina</taxon>
        <taxon>Ustilaginomycetes</taxon>
        <taxon>Ustilaginales</taxon>
        <taxon>Ustilaginaceae</taxon>
        <taxon>Mycosarcoma</taxon>
    </lineage>
</organism>
<accession>A0A0D1E382</accession>
<evidence type="ECO:0000313" key="4">
    <source>
        <dbReference type="EMBL" id="KIS70281.1"/>
    </source>
</evidence>
<feature type="compositionally biased region" description="Polar residues" evidence="2">
    <location>
        <begin position="137"/>
        <end position="149"/>
    </location>
</feature>
<feature type="compositionally biased region" description="Polar residues" evidence="2">
    <location>
        <begin position="11"/>
        <end position="22"/>
    </location>
</feature>
<feature type="region of interest" description="Disordered" evidence="2">
    <location>
        <begin position="1"/>
        <end position="43"/>
    </location>
</feature>
<dbReference type="OrthoDB" id="39175at2759"/>
<evidence type="ECO:0000256" key="2">
    <source>
        <dbReference type="SAM" id="MobiDB-lite"/>
    </source>
</evidence>
<feature type="compositionally biased region" description="Low complexity" evidence="2">
    <location>
        <begin position="23"/>
        <end position="41"/>
    </location>
</feature>
<dbReference type="RefSeq" id="XP_011387523.1">
    <property type="nucleotide sequence ID" value="XM_011389221.1"/>
</dbReference>
<dbReference type="GO" id="GO:0043565">
    <property type="term" value="F:sequence-specific DNA binding"/>
    <property type="evidence" value="ECO:0000318"/>
    <property type="project" value="GO_Central"/>
</dbReference>
<dbReference type="InterPro" id="IPR001138">
    <property type="entry name" value="Zn2Cys6_DnaBD"/>
</dbReference>
<dbReference type="GO" id="GO:0008270">
    <property type="term" value="F:zinc ion binding"/>
    <property type="evidence" value="ECO:0007669"/>
    <property type="project" value="InterPro"/>
</dbReference>
<evidence type="ECO:0000259" key="3">
    <source>
        <dbReference type="PROSITE" id="PS50048"/>
    </source>
</evidence>
<dbReference type="CDD" id="cd00067">
    <property type="entry name" value="GAL4"/>
    <property type="match status" value="1"/>
</dbReference>
<dbReference type="eggNOG" id="ENOG502S8N8">
    <property type="taxonomic scope" value="Eukaryota"/>
</dbReference>
<evidence type="ECO:0000256" key="1">
    <source>
        <dbReference type="ARBA" id="ARBA00023242"/>
    </source>
</evidence>